<organism evidence="4 5">
    <name type="scientific">Spraguea lophii (strain 42_110)</name>
    <name type="common">Microsporidian parasite</name>
    <dbReference type="NCBI Taxonomy" id="1358809"/>
    <lineage>
        <taxon>Eukaryota</taxon>
        <taxon>Fungi</taxon>
        <taxon>Fungi incertae sedis</taxon>
        <taxon>Microsporidia</taxon>
        <taxon>Spragueidae</taxon>
        <taxon>Spraguea</taxon>
    </lineage>
</organism>
<feature type="non-terminal residue" evidence="4">
    <location>
        <position position="1"/>
    </location>
</feature>
<comment type="caution">
    <text evidence="4">The sequence shown here is derived from an EMBL/GenBank/DDBJ whole genome shotgun (WGS) entry which is preliminary data.</text>
</comment>
<dbReference type="PANTHER" id="PTHR19384:SF10">
    <property type="entry name" value="NADPH-DEPENDENT DIFLAVIN OXIDOREDUCTASE 1"/>
    <property type="match status" value="1"/>
</dbReference>
<reference evidence="5" key="1">
    <citation type="journal article" date="2013" name="PLoS Genet.">
        <title>The genome of Spraguea lophii and the basis of host-microsporidian interactions.</title>
        <authorList>
            <person name="Campbell S.E."/>
            <person name="Williams T.A."/>
            <person name="Yousuf A."/>
            <person name="Soanes D.M."/>
            <person name="Paszkiewicz K.H."/>
            <person name="Williams B.A.P."/>
        </authorList>
    </citation>
    <scope>NUCLEOTIDE SEQUENCE [LARGE SCALE GENOMIC DNA]</scope>
    <source>
        <strain evidence="5">42_110</strain>
    </source>
</reference>
<name>S7W595_SPRLO</name>
<accession>S7W595</accession>
<dbReference type="InParanoid" id="S7W595"/>
<evidence type="ECO:0000259" key="3">
    <source>
        <dbReference type="PROSITE" id="PS50902"/>
    </source>
</evidence>
<keyword evidence="5" id="KW-1185">Reference proteome</keyword>
<feature type="region of interest" description="Disordered" evidence="2">
    <location>
        <begin position="180"/>
        <end position="222"/>
    </location>
</feature>
<evidence type="ECO:0000256" key="2">
    <source>
        <dbReference type="SAM" id="MobiDB-lite"/>
    </source>
</evidence>
<dbReference type="EMBL" id="ATCN01001130">
    <property type="protein sequence ID" value="EPR77955.1"/>
    <property type="molecule type" value="Genomic_DNA"/>
</dbReference>
<feature type="region of interest" description="Disordered" evidence="2">
    <location>
        <begin position="66"/>
        <end position="91"/>
    </location>
</feature>
<dbReference type="GO" id="GO:0010181">
    <property type="term" value="F:FMN binding"/>
    <property type="evidence" value="ECO:0007669"/>
    <property type="project" value="InterPro"/>
</dbReference>
<feature type="compositionally biased region" description="Basic and acidic residues" evidence="2">
    <location>
        <begin position="180"/>
        <end position="216"/>
    </location>
</feature>
<dbReference type="InterPro" id="IPR001094">
    <property type="entry name" value="Flavdoxin-like"/>
</dbReference>
<dbReference type="PANTHER" id="PTHR19384">
    <property type="entry name" value="NITRIC OXIDE SYNTHASE-RELATED"/>
    <property type="match status" value="1"/>
</dbReference>
<dbReference type="InterPro" id="IPR029039">
    <property type="entry name" value="Flavoprotein-like_sf"/>
</dbReference>
<dbReference type="AlphaFoldDB" id="S7W595"/>
<dbReference type="SUPFAM" id="SSF52218">
    <property type="entry name" value="Flavoproteins"/>
    <property type="match status" value="1"/>
</dbReference>
<dbReference type="STRING" id="1358809.S7W595"/>
<dbReference type="GO" id="GO:0016491">
    <property type="term" value="F:oxidoreductase activity"/>
    <property type="evidence" value="ECO:0007669"/>
    <property type="project" value="TreeGrafter"/>
</dbReference>
<evidence type="ECO:0000256" key="1">
    <source>
        <dbReference type="ARBA" id="ARBA00022630"/>
    </source>
</evidence>
<evidence type="ECO:0000313" key="5">
    <source>
        <dbReference type="Proteomes" id="UP000014978"/>
    </source>
</evidence>
<dbReference type="VEuPathDB" id="MicrosporidiaDB:SLOPH_2657"/>
<feature type="non-terminal residue" evidence="4">
    <location>
        <position position="222"/>
    </location>
</feature>
<dbReference type="PRINTS" id="PR00369">
    <property type="entry name" value="FLAVODOXIN"/>
</dbReference>
<evidence type="ECO:0000313" key="4">
    <source>
        <dbReference type="EMBL" id="EPR77955.1"/>
    </source>
</evidence>
<keyword evidence="1" id="KW-0285">Flavoprotein</keyword>
<dbReference type="GO" id="GO:0050660">
    <property type="term" value="F:flavin adenine dinucleotide binding"/>
    <property type="evidence" value="ECO:0007669"/>
    <property type="project" value="TreeGrafter"/>
</dbReference>
<gene>
    <name evidence="4" type="ORF">SLOPH_2657</name>
</gene>
<protein>
    <submittedName>
        <fullName evidence="4">NADPH cytochrome P450 Reductase</fullName>
    </submittedName>
</protein>
<dbReference type="PROSITE" id="PS50902">
    <property type="entry name" value="FLAVODOXIN_LIKE"/>
    <property type="match status" value="1"/>
</dbReference>
<dbReference type="InterPro" id="IPR008254">
    <property type="entry name" value="Flavodoxin/NO_synth"/>
</dbReference>
<sequence length="222" mass="25868">NDNKYTNNGIVSFSVDIEDINIINIFKYKYVLFVCSTAGDGDIPYSMNKLWKLLCYRYRNKNDNNNSNNKDSKCNVSNSKSNNNNNYQHNNNNIIVNNNDNLFVNLHYAVFGLGDSSFSKYNYASKKLYNILKRLDVNMVLERGEGDDQDRNGYKDGLDPWIEELINNLKKLITEERNIDSSDRDECNSIDNGDRDKDNSDKKEGRDEYNNIDKKNMIKNKY</sequence>
<feature type="domain" description="Flavodoxin-like" evidence="3">
    <location>
        <begin position="1"/>
        <end position="166"/>
    </location>
</feature>
<dbReference type="Gene3D" id="3.40.50.360">
    <property type="match status" value="1"/>
</dbReference>
<proteinExistence type="predicted"/>
<dbReference type="GO" id="GO:0005829">
    <property type="term" value="C:cytosol"/>
    <property type="evidence" value="ECO:0007669"/>
    <property type="project" value="TreeGrafter"/>
</dbReference>
<dbReference type="Pfam" id="PF00258">
    <property type="entry name" value="Flavodoxin_1"/>
    <property type="match status" value="1"/>
</dbReference>
<dbReference type="Proteomes" id="UP000014978">
    <property type="component" value="Unassembled WGS sequence"/>
</dbReference>
<dbReference type="OrthoDB" id="1856718at2759"/>